<proteinExistence type="predicted"/>
<sequence>MPQITDFKNLIPLLDKHSLSDFDIVLNSQMALDIFDYVKSKCINQDKMCQWFTEITKNNIEKKTLVTRLHRLKREVSRKRGLKKATLLTNIFNTCNMCASDSKIQNLKSTEDATYKRIAEDLANELKINQEKKSSELRAYTPEFRQAVMNISGTNVATEHIVSVINESLKLAGKTLNQIPARRTIDNIVTETVVVSNIQVGKCLQDKEKQHYILMKHGSLERHITATL</sequence>
<protein>
    <submittedName>
        <fullName evidence="1">Uncharacterized protein</fullName>
    </submittedName>
</protein>
<accession>A0A6J8CTA5</accession>
<evidence type="ECO:0000313" key="1">
    <source>
        <dbReference type="EMBL" id="CAC5398110.1"/>
    </source>
</evidence>
<organism evidence="1 2">
    <name type="scientific">Mytilus coruscus</name>
    <name type="common">Sea mussel</name>
    <dbReference type="NCBI Taxonomy" id="42192"/>
    <lineage>
        <taxon>Eukaryota</taxon>
        <taxon>Metazoa</taxon>
        <taxon>Spiralia</taxon>
        <taxon>Lophotrochozoa</taxon>
        <taxon>Mollusca</taxon>
        <taxon>Bivalvia</taxon>
        <taxon>Autobranchia</taxon>
        <taxon>Pteriomorphia</taxon>
        <taxon>Mytilida</taxon>
        <taxon>Mytiloidea</taxon>
        <taxon>Mytilidae</taxon>
        <taxon>Mytilinae</taxon>
        <taxon>Mytilus</taxon>
    </lineage>
</organism>
<name>A0A6J8CTA5_MYTCO</name>
<keyword evidence="2" id="KW-1185">Reference proteome</keyword>
<dbReference type="Proteomes" id="UP000507470">
    <property type="component" value="Unassembled WGS sequence"/>
</dbReference>
<dbReference type="AlphaFoldDB" id="A0A6J8CTA5"/>
<gene>
    <name evidence="1" type="ORF">MCOR_32507</name>
</gene>
<dbReference type="EMBL" id="CACVKT020005819">
    <property type="protein sequence ID" value="CAC5398110.1"/>
    <property type="molecule type" value="Genomic_DNA"/>
</dbReference>
<reference evidence="1 2" key="1">
    <citation type="submission" date="2020-06" db="EMBL/GenBank/DDBJ databases">
        <authorList>
            <person name="Li R."/>
            <person name="Bekaert M."/>
        </authorList>
    </citation>
    <scope>NUCLEOTIDE SEQUENCE [LARGE SCALE GENOMIC DNA]</scope>
    <source>
        <strain evidence="2">wild</strain>
    </source>
</reference>
<evidence type="ECO:0000313" key="2">
    <source>
        <dbReference type="Proteomes" id="UP000507470"/>
    </source>
</evidence>